<sequence>MYATASKEEITSFLDKCKSYIFHKKVDFILGPEEKYTLSNMGISYQDAFELVNEITYMNYYRGPSADHKNPSEVVWEFGFEEVPQDIYIKLKFRNNRDDLLMLSFHYAERPITYAYR</sequence>
<evidence type="ECO:0008006" key="3">
    <source>
        <dbReference type="Google" id="ProtNLM"/>
    </source>
</evidence>
<evidence type="ECO:0000313" key="1">
    <source>
        <dbReference type="EMBL" id="MDZ5474182.1"/>
    </source>
</evidence>
<protein>
    <recommendedName>
        <fullName evidence="3">Toxin</fullName>
    </recommendedName>
</protein>
<proteinExistence type="predicted"/>
<dbReference type="Proteomes" id="UP001290455">
    <property type="component" value="Unassembled WGS sequence"/>
</dbReference>
<comment type="caution">
    <text evidence="1">The sequence shown here is derived from an EMBL/GenBank/DDBJ whole genome shotgun (WGS) entry which is preliminary data.</text>
</comment>
<dbReference type="RefSeq" id="WP_322448476.1">
    <property type="nucleotide sequence ID" value="NZ_JAXOFX010000021.1"/>
</dbReference>
<name>A0ABU5J483_9BACI</name>
<reference evidence="1 2" key="1">
    <citation type="submission" date="2023-11" db="EMBL/GenBank/DDBJ databases">
        <title>Bacillus jintuensis, isolated from a mudflat on the Beibu Gulf coast.</title>
        <authorList>
            <person name="Li M."/>
        </authorList>
    </citation>
    <scope>NUCLEOTIDE SEQUENCE [LARGE SCALE GENOMIC DNA]</scope>
    <source>
        <strain evidence="1 2">31A1R</strain>
    </source>
</reference>
<organism evidence="1 2">
    <name type="scientific">Robertmurraya mangrovi</name>
    <dbReference type="NCBI Taxonomy" id="3098077"/>
    <lineage>
        <taxon>Bacteria</taxon>
        <taxon>Bacillati</taxon>
        <taxon>Bacillota</taxon>
        <taxon>Bacilli</taxon>
        <taxon>Bacillales</taxon>
        <taxon>Bacillaceae</taxon>
        <taxon>Robertmurraya</taxon>
    </lineage>
</organism>
<dbReference type="EMBL" id="JAXOFX010000021">
    <property type="protein sequence ID" value="MDZ5474182.1"/>
    <property type="molecule type" value="Genomic_DNA"/>
</dbReference>
<accession>A0ABU5J483</accession>
<keyword evidence="2" id="KW-1185">Reference proteome</keyword>
<evidence type="ECO:0000313" key="2">
    <source>
        <dbReference type="Proteomes" id="UP001290455"/>
    </source>
</evidence>
<gene>
    <name evidence="1" type="ORF">SM124_21030</name>
</gene>